<evidence type="ECO:0000259" key="2">
    <source>
        <dbReference type="Pfam" id="PF12773"/>
    </source>
</evidence>
<feature type="domain" description="DZANK-type" evidence="2">
    <location>
        <begin position="96"/>
        <end position="162"/>
    </location>
</feature>
<feature type="coiled-coil region" evidence="1">
    <location>
        <begin position="17"/>
        <end position="44"/>
    </location>
</feature>
<sequence>MSLFNKLKQGVSEAGSKAKSAVEINKLKAQIAQKEKEIKKLYTTIGENVYVAHQNGETDVSSERNIVYIEQINELHNDQEELKSALLAMSNVKKCSCGSDVSLEAKFCPSCGHEFEEIENHDVDTLEETVLLSEGKATEAPDTCPNCDEIVEKDAKFCGECGHMIET</sequence>
<gene>
    <name evidence="3" type="ORF">QNI29_18825</name>
</gene>
<dbReference type="Proteomes" id="UP001236652">
    <property type="component" value="Chromosome"/>
</dbReference>
<organism evidence="3 4">
    <name type="scientific">Pontibacillus chungwhensis</name>
    <dbReference type="NCBI Taxonomy" id="265426"/>
    <lineage>
        <taxon>Bacteria</taxon>
        <taxon>Bacillati</taxon>
        <taxon>Bacillota</taxon>
        <taxon>Bacilli</taxon>
        <taxon>Bacillales</taxon>
        <taxon>Bacillaceae</taxon>
        <taxon>Pontibacillus</taxon>
    </lineage>
</organism>
<evidence type="ECO:0000313" key="4">
    <source>
        <dbReference type="Proteomes" id="UP001236652"/>
    </source>
</evidence>
<protein>
    <submittedName>
        <fullName evidence="3">Zinc ribbon domain-containing protein</fullName>
    </submittedName>
</protein>
<name>A0ABY8UYY1_9BACI</name>
<proteinExistence type="predicted"/>
<dbReference type="InterPro" id="IPR025874">
    <property type="entry name" value="DZR"/>
</dbReference>
<keyword evidence="4" id="KW-1185">Reference proteome</keyword>
<evidence type="ECO:0000256" key="1">
    <source>
        <dbReference type="SAM" id="Coils"/>
    </source>
</evidence>
<dbReference type="Pfam" id="PF12773">
    <property type="entry name" value="DZR"/>
    <property type="match status" value="1"/>
</dbReference>
<evidence type="ECO:0000313" key="3">
    <source>
        <dbReference type="EMBL" id="WIF97754.1"/>
    </source>
</evidence>
<reference evidence="3 4" key="1">
    <citation type="submission" date="2023-05" db="EMBL/GenBank/DDBJ databases">
        <title>Comparative genomics reveals the evidence of polycyclic aromatic hydrocarbons degradation in moderately halophilic genus Pontibacillus.</title>
        <authorList>
            <person name="Yang H."/>
            <person name="Qian Z."/>
        </authorList>
    </citation>
    <scope>NUCLEOTIDE SEQUENCE [LARGE SCALE GENOMIC DNA]</scope>
    <source>
        <strain evidence="4">HN14</strain>
    </source>
</reference>
<dbReference type="RefSeq" id="WP_231417862.1">
    <property type="nucleotide sequence ID" value="NZ_CP126446.1"/>
</dbReference>
<dbReference type="EMBL" id="CP126446">
    <property type="protein sequence ID" value="WIF97754.1"/>
    <property type="molecule type" value="Genomic_DNA"/>
</dbReference>
<accession>A0ABY8UYY1</accession>
<keyword evidence="1" id="KW-0175">Coiled coil</keyword>